<organism evidence="4">
    <name type="scientific">Pseudomonas solani</name>
    <dbReference type="NCBI Taxonomy" id="2731552"/>
    <lineage>
        <taxon>Bacteria</taxon>
        <taxon>Pseudomonadati</taxon>
        <taxon>Pseudomonadota</taxon>
        <taxon>Gammaproteobacteria</taxon>
        <taxon>Pseudomonadales</taxon>
        <taxon>Pseudomonadaceae</taxon>
        <taxon>Pseudomonas</taxon>
    </lineage>
</organism>
<evidence type="ECO:0000256" key="1">
    <source>
        <dbReference type="ARBA" id="ARBA00022679"/>
    </source>
</evidence>
<keyword evidence="1" id="KW-0808">Transferase</keyword>
<dbReference type="Pfam" id="PF00583">
    <property type="entry name" value="Acetyltransf_1"/>
    <property type="match status" value="1"/>
</dbReference>
<evidence type="ECO:0000259" key="3">
    <source>
        <dbReference type="PROSITE" id="PS51186"/>
    </source>
</evidence>
<sequence>MTALRIRPIEAGEWPAYRDLRLQALRDSPEAFGSTFAAEHTRPDDAWASRIANAIASSNDRVLFALDEGAACGLLWCRRSASEPAVADLYQMWVDPARRGLGAGRALLADALAWAQGLGVRRVRLGVTLAESPAMGLYRAHGFRPVGEPEPLREGSALLAQAMELELPARAG</sequence>
<evidence type="ECO:0000313" key="4">
    <source>
        <dbReference type="EMBL" id="XBY66667.1"/>
    </source>
</evidence>
<name>A0AAU7Y8F7_9PSED</name>
<dbReference type="PROSITE" id="PS51186">
    <property type="entry name" value="GNAT"/>
    <property type="match status" value="1"/>
</dbReference>
<protein>
    <submittedName>
        <fullName evidence="4">GNAT family N-acetyltransferase</fullName>
    </submittedName>
</protein>
<dbReference type="InterPro" id="IPR016181">
    <property type="entry name" value="Acyl_CoA_acyltransferase"/>
</dbReference>
<dbReference type="RefSeq" id="WP_021220074.1">
    <property type="nucleotide sequence ID" value="NZ_CP158373.1"/>
</dbReference>
<dbReference type="InterPro" id="IPR000182">
    <property type="entry name" value="GNAT_dom"/>
</dbReference>
<dbReference type="AlphaFoldDB" id="A0AAU7Y8F7"/>
<proteinExistence type="predicted"/>
<dbReference type="SUPFAM" id="SSF55729">
    <property type="entry name" value="Acyl-CoA N-acyltransferases (Nat)"/>
    <property type="match status" value="1"/>
</dbReference>
<dbReference type="PANTHER" id="PTHR43877">
    <property type="entry name" value="AMINOALKYLPHOSPHONATE N-ACETYLTRANSFERASE-RELATED-RELATED"/>
    <property type="match status" value="1"/>
</dbReference>
<dbReference type="GO" id="GO:0016747">
    <property type="term" value="F:acyltransferase activity, transferring groups other than amino-acyl groups"/>
    <property type="evidence" value="ECO:0007669"/>
    <property type="project" value="InterPro"/>
</dbReference>
<feature type="domain" description="N-acetyltransferase" evidence="3">
    <location>
        <begin position="4"/>
        <end position="168"/>
    </location>
</feature>
<dbReference type="Gene3D" id="3.40.630.30">
    <property type="match status" value="1"/>
</dbReference>
<dbReference type="InterPro" id="IPR050832">
    <property type="entry name" value="Bact_Acetyltransf"/>
</dbReference>
<reference evidence="4" key="1">
    <citation type="submission" date="2023-08" db="EMBL/GenBank/DDBJ databases">
        <title>Increased levels of nutrients transform a symbiont into a lethal pathobiont.</title>
        <authorList>
            <person name="Lachnit T."/>
            <person name="Ulrich L."/>
            <person name="Willmer F.M."/>
            <person name="Hasenbein T."/>
            <person name="Steiner L.X."/>
            <person name="Wolters M."/>
            <person name="Herbst E.M."/>
            <person name="Deines P."/>
        </authorList>
    </citation>
    <scope>NUCLEOTIDE SEQUENCE</scope>
    <source>
        <strain evidence="4">T3</strain>
    </source>
</reference>
<accession>A0AAU7Y8F7</accession>
<evidence type="ECO:0000256" key="2">
    <source>
        <dbReference type="ARBA" id="ARBA00023315"/>
    </source>
</evidence>
<keyword evidence="2" id="KW-0012">Acyltransferase</keyword>
<gene>
    <name evidence="4" type="ORF">ABS648_13150</name>
</gene>
<dbReference type="EMBL" id="CP158373">
    <property type="protein sequence ID" value="XBY66667.1"/>
    <property type="molecule type" value="Genomic_DNA"/>
</dbReference>